<dbReference type="AlphaFoldDB" id="A0A7W8QEF7"/>
<feature type="region of interest" description="Disordered" evidence="1">
    <location>
        <begin position="36"/>
        <end position="66"/>
    </location>
</feature>
<sequence length="343" mass="34767">MANNKSKDSIMNKNISTLTAISFAAALTLAACGGGGGDSGGSSNGDSSNNNGSSSTPPASTATSANVTTPQYAADSAQLAIFNTINQQRQRCGFPALTENTQLDSASQAHADYIGNNGGTITDSEVSTNAGYTGVTYADRATKVGYPASTVSIGGESAGYWTGATLSEAAYGTNIANAWASGVYHIGAFVWPVTQIGIGWNETTYSNFPEAHGVITTANLQKMSGSVPLMFPCDGATGVPYKDVGESPTPPNSNGTVGPALAVASNPGDTVVLTSGTLTDTLGNVVSLQVLNASTDPNKLIQTFEARAYSATPLTANTKYSVSLSGTINGTPFSRTGSFTTGS</sequence>
<name>A0A7W8QEF7_PARAM</name>
<gene>
    <name evidence="4" type="ORF">HDG40_007005</name>
</gene>
<dbReference type="Pfam" id="PF00188">
    <property type="entry name" value="CAP"/>
    <property type="match status" value="1"/>
</dbReference>
<evidence type="ECO:0000313" key="5">
    <source>
        <dbReference type="Proteomes" id="UP000592780"/>
    </source>
</evidence>
<dbReference type="Proteomes" id="UP000592780">
    <property type="component" value="Unassembled WGS sequence"/>
</dbReference>
<dbReference type="Gene3D" id="3.40.33.10">
    <property type="entry name" value="CAP"/>
    <property type="match status" value="1"/>
</dbReference>
<evidence type="ECO:0000256" key="1">
    <source>
        <dbReference type="SAM" id="MobiDB-lite"/>
    </source>
</evidence>
<reference evidence="4 5" key="1">
    <citation type="submission" date="2020-08" db="EMBL/GenBank/DDBJ databases">
        <title>Genomic Encyclopedia of Type Strains, Phase IV (KMG-V): Genome sequencing to study the core and pangenomes of soil and plant-associated prokaryotes.</title>
        <authorList>
            <person name="Whitman W."/>
        </authorList>
    </citation>
    <scope>NUCLEOTIDE SEQUENCE [LARGE SCALE GENOMIC DNA]</scope>
    <source>
        <strain evidence="4 5">JPY158</strain>
    </source>
</reference>
<dbReference type="InterPro" id="IPR014044">
    <property type="entry name" value="CAP_dom"/>
</dbReference>
<feature type="domain" description="SCP" evidence="3">
    <location>
        <begin position="83"/>
        <end position="208"/>
    </location>
</feature>
<dbReference type="SUPFAM" id="SSF55797">
    <property type="entry name" value="PR-1-like"/>
    <property type="match status" value="1"/>
</dbReference>
<dbReference type="RefSeq" id="WP_227717618.1">
    <property type="nucleotide sequence ID" value="NZ_JBNDLN010000003.1"/>
</dbReference>
<dbReference type="PROSITE" id="PS51257">
    <property type="entry name" value="PROKAR_LIPOPROTEIN"/>
    <property type="match status" value="1"/>
</dbReference>
<comment type="caution">
    <text evidence="4">The sequence shown here is derived from an EMBL/GenBank/DDBJ whole genome shotgun (WGS) entry which is preliminary data.</text>
</comment>
<evidence type="ECO:0000259" key="3">
    <source>
        <dbReference type="Pfam" id="PF00188"/>
    </source>
</evidence>
<dbReference type="PANTHER" id="PTHR31157">
    <property type="entry name" value="SCP DOMAIN-CONTAINING PROTEIN"/>
    <property type="match status" value="1"/>
</dbReference>
<feature type="compositionally biased region" description="Low complexity" evidence="1">
    <location>
        <begin position="44"/>
        <end position="66"/>
    </location>
</feature>
<evidence type="ECO:0000256" key="2">
    <source>
        <dbReference type="SAM" id="SignalP"/>
    </source>
</evidence>
<feature type="chain" id="PRO_5031227713" description="SCP domain-containing protein" evidence="2">
    <location>
        <begin position="31"/>
        <end position="343"/>
    </location>
</feature>
<dbReference type="EMBL" id="JACHDD010000015">
    <property type="protein sequence ID" value="MBB5428810.1"/>
    <property type="molecule type" value="Genomic_DNA"/>
</dbReference>
<protein>
    <recommendedName>
        <fullName evidence="3">SCP domain-containing protein</fullName>
    </recommendedName>
</protein>
<evidence type="ECO:0000313" key="4">
    <source>
        <dbReference type="EMBL" id="MBB5428810.1"/>
    </source>
</evidence>
<proteinExistence type="predicted"/>
<feature type="signal peptide" evidence="2">
    <location>
        <begin position="1"/>
        <end position="30"/>
    </location>
</feature>
<accession>A0A7W8QEF7</accession>
<dbReference type="InterPro" id="IPR035940">
    <property type="entry name" value="CAP_sf"/>
</dbReference>
<organism evidence="4 5">
    <name type="scientific">Paraburkholderia atlantica</name>
    <dbReference type="NCBI Taxonomy" id="2654982"/>
    <lineage>
        <taxon>Bacteria</taxon>
        <taxon>Pseudomonadati</taxon>
        <taxon>Pseudomonadota</taxon>
        <taxon>Betaproteobacteria</taxon>
        <taxon>Burkholderiales</taxon>
        <taxon>Burkholderiaceae</taxon>
        <taxon>Paraburkholderia</taxon>
    </lineage>
</organism>
<keyword evidence="2" id="KW-0732">Signal</keyword>
<keyword evidence="5" id="KW-1185">Reference proteome</keyword>
<dbReference type="PANTHER" id="PTHR31157:SF1">
    <property type="entry name" value="SCP DOMAIN-CONTAINING PROTEIN"/>
    <property type="match status" value="1"/>
</dbReference>